<evidence type="ECO:0000313" key="3">
    <source>
        <dbReference type="Proteomes" id="UP000198640"/>
    </source>
</evidence>
<dbReference type="PROSITE" id="PS50234">
    <property type="entry name" value="VWFA"/>
    <property type="match status" value="1"/>
</dbReference>
<accession>A0A1H3H6I6</accession>
<dbReference type="Gene3D" id="3.40.50.410">
    <property type="entry name" value="von Willebrand factor, type A domain"/>
    <property type="match status" value="1"/>
</dbReference>
<protein>
    <submittedName>
        <fullName evidence="2">PEP-CTERM protein-sorting domain-containing protein</fullName>
    </submittedName>
</protein>
<dbReference type="InterPro" id="IPR036465">
    <property type="entry name" value="vWFA_dom_sf"/>
</dbReference>
<dbReference type="InterPro" id="IPR002035">
    <property type="entry name" value="VWF_A"/>
</dbReference>
<gene>
    <name evidence="2" type="ORF">SAMN05421881_101821</name>
</gene>
<evidence type="ECO:0000313" key="2">
    <source>
        <dbReference type="EMBL" id="SDY10374.1"/>
    </source>
</evidence>
<dbReference type="OrthoDB" id="8545292at2"/>
<name>A0A1H3H6I6_9PROT</name>
<feature type="domain" description="VWFA" evidence="1">
    <location>
        <begin position="77"/>
        <end position="273"/>
    </location>
</feature>
<evidence type="ECO:0000259" key="1">
    <source>
        <dbReference type="PROSITE" id="PS50234"/>
    </source>
</evidence>
<dbReference type="InterPro" id="IPR013424">
    <property type="entry name" value="Ice-binding_C"/>
</dbReference>
<sequence>MNTLKNLIIPRFRDLQPEINSSCGVVVCREILQIASKPGLPTRPMLQKLLGYAVALILIAGLTAPPAAATPINVDLELVLAVDVSGSVNQARFELQRDGWANAFRTTDVQNAISGGPLGQIAATLIYWSSANRQVHSVDWTLVGDGTGSTISASAFGDLIAVAPRPFGGSTAVGSAIAYSVNSIANNDFLSTRKVIDISGDGSRNAGIAMPAAVQLAIDAGITVNGLAIEEVTNFSLTDWYANNAITPDGFVLTAETFADIEAAAIQKLVTEIRPDPVPPTDVPEPATGLLVMLGGLLGALSLRRRGAPMAS</sequence>
<dbReference type="STRING" id="44576.SAMN05421881_101821"/>
<dbReference type="Pfam" id="PF06707">
    <property type="entry name" value="DUF1194"/>
    <property type="match status" value="1"/>
</dbReference>
<dbReference type="Pfam" id="PF07589">
    <property type="entry name" value="PEP-CTERM"/>
    <property type="match status" value="1"/>
</dbReference>
<keyword evidence="3" id="KW-1185">Reference proteome</keyword>
<dbReference type="EMBL" id="FNOY01000018">
    <property type="protein sequence ID" value="SDY10374.1"/>
    <property type="molecule type" value="Genomic_DNA"/>
</dbReference>
<dbReference type="RefSeq" id="WP_090413392.1">
    <property type="nucleotide sequence ID" value="NZ_FNOY01000018.1"/>
</dbReference>
<dbReference type="NCBIfam" id="TIGR02595">
    <property type="entry name" value="PEP_CTERM"/>
    <property type="match status" value="1"/>
</dbReference>
<organism evidence="2 3">
    <name type="scientific">Nitrosomonas halophila</name>
    <dbReference type="NCBI Taxonomy" id="44576"/>
    <lineage>
        <taxon>Bacteria</taxon>
        <taxon>Pseudomonadati</taxon>
        <taxon>Pseudomonadota</taxon>
        <taxon>Betaproteobacteria</taxon>
        <taxon>Nitrosomonadales</taxon>
        <taxon>Nitrosomonadaceae</taxon>
        <taxon>Nitrosomonas</taxon>
    </lineage>
</organism>
<dbReference type="InterPro" id="IPR010607">
    <property type="entry name" value="DUF1194"/>
</dbReference>
<proteinExistence type="predicted"/>
<dbReference type="AlphaFoldDB" id="A0A1H3H6I6"/>
<dbReference type="Proteomes" id="UP000198640">
    <property type="component" value="Unassembled WGS sequence"/>
</dbReference>
<reference evidence="2 3" key="1">
    <citation type="submission" date="2016-10" db="EMBL/GenBank/DDBJ databases">
        <authorList>
            <person name="de Groot N.N."/>
        </authorList>
    </citation>
    <scope>NUCLEOTIDE SEQUENCE [LARGE SCALE GENOMIC DNA]</scope>
    <source>
        <strain evidence="2 3">Nm1</strain>
    </source>
</reference>
<dbReference type="SUPFAM" id="SSF53300">
    <property type="entry name" value="vWA-like"/>
    <property type="match status" value="1"/>
</dbReference>